<dbReference type="InterPro" id="IPR027417">
    <property type="entry name" value="P-loop_NTPase"/>
</dbReference>
<reference evidence="14 15" key="1">
    <citation type="journal article" date="2023" name="Life. Sci Alliance">
        <title>Evolutionary insights into 3D genome organization and epigenetic landscape of Vigna mungo.</title>
        <authorList>
            <person name="Junaid A."/>
            <person name="Singh B."/>
            <person name="Bhatia S."/>
        </authorList>
    </citation>
    <scope>NUCLEOTIDE SEQUENCE [LARGE SCALE GENOMIC DNA]</scope>
    <source>
        <strain evidence="14">Urdbean</strain>
    </source>
</reference>
<dbReference type="InterPro" id="IPR042101">
    <property type="entry name" value="SRP54_N_sf"/>
</dbReference>
<dbReference type="SUPFAM" id="SSF47446">
    <property type="entry name" value="Signal peptide-binding domain"/>
    <property type="match status" value="1"/>
</dbReference>
<dbReference type="Pfam" id="PF00448">
    <property type="entry name" value="SRP54"/>
    <property type="match status" value="1"/>
</dbReference>
<dbReference type="GO" id="GO:0007165">
    <property type="term" value="P:signal transduction"/>
    <property type="evidence" value="ECO:0007669"/>
    <property type="project" value="InterPro"/>
</dbReference>
<feature type="domain" description="CRIB" evidence="12">
    <location>
        <begin position="93"/>
        <end position="106"/>
    </location>
</feature>
<dbReference type="Pfam" id="PF00620">
    <property type="entry name" value="RhoGAP"/>
    <property type="match status" value="1"/>
</dbReference>
<dbReference type="EMBL" id="CP144695">
    <property type="protein sequence ID" value="WVZ07478.1"/>
    <property type="molecule type" value="Genomic_DNA"/>
</dbReference>
<dbReference type="InterPro" id="IPR013822">
    <property type="entry name" value="Signal_recog_particl_SRP54_hlx"/>
</dbReference>
<dbReference type="Pfam" id="PF02978">
    <property type="entry name" value="SRP_SPB"/>
    <property type="match status" value="1"/>
</dbReference>
<dbReference type="CDD" id="cd00159">
    <property type="entry name" value="RhoGAP"/>
    <property type="match status" value="1"/>
</dbReference>
<dbReference type="InterPro" id="IPR000095">
    <property type="entry name" value="CRIB_dom"/>
</dbReference>
<dbReference type="GO" id="GO:0005786">
    <property type="term" value="C:signal recognition particle, endoplasmic reticulum targeting"/>
    <property type="evidence" value="ECO:0007669"/>
    <property type="project" value="UniProtKB-KW"/>
</dbReference>
<gene>
    <name evidence="14" type="ORF">V8G54_020824</name>
</gene>
<dbReference type="Gene3D" id="1.10.260.30">
    <property type="entry name" value="Signal recognition particle, SRP54 subunit, M-domain"/>
    <property type="match status" value="1"/>
</dbReference>
<dbReference type="GO" id="GO:0005096">
    <property type="term" value="F:GTPase activator activity"/>
    <property type="evidence" value="ECO:0007669"/>
    <property type="project" value="UniProtKB-KW"/>
</dbReference>
<accession>A0AAQ3NG89</accession>
<name>A0AAQ3NG89_VIGMU</name>
<dbReference type="Gene3D" id="3.90.810.10">
    <property type="entry name" value="CRIB domain"/>
    <property type="match status" value="1"/>
</dbReference>
<dbReference type="SUPFAM" id="SSF48350">
    <property type="entry name" value="GTPase activation domain, GAP"/>
    <property type="match status" value="1"/>
</dbReference>
<dbReference type="PROSITE" id="PS50108">
    <property type="entry name" value="CRIB"/>
    <property type="match status" value="1"/>
</dbReference>
<evidence type="ECO:0000256" key="1">
    <source>
        <dbReference type="ARBA" id="ARBA00005450"/>
    </source>
</evidence>
<feature type="region of interest" description="Disordered" evidence="11">
    <location>
        <begin position="1178"/>
        <end position="1216"/>
    </location>
</feature>
<dbReference type="InterPro" id="IPR036891">
    <property type="entry name" value="Signal_recog_part_SRP54_M_sf"/>
</dbReference>
<keyword evidence="6" id="KW-0342">GTP-binding</keyword>
<dbReference type="Gene3D" id="1.10.555.10">
    <property type="entry name" value="Rho GTPase activation protein"/>
    <property type="match status" value="1"/>
</dbReference>
<dbReference type="Gene3D" id="3.40.50.300">
    <property type="entry name" value="P-loop containing nucleotide triphosphate hydrolases"/>
    <property type="match status" value="2"/>
</dbReference>
<dbReference type="SMART" id="SM00382">
    <property type="entry name" value="AAA"/>
    <property type="match status" value="1"/>
</dbReference>
<dbReference type="CDD" id="cd00132">
    <property type="entry name" value="CRIB"/>
    <property type="match status" value="1"/>
</dbReference>
<comment type="similarity">
    <text evidence="1">Belongs to the GTP-binding SRP family. SRP54 subfamily.</text>
</comment>
<keyword evidence="15" id="KW-1185">Reference proteome</keyword>
<keyword evidence="7" id="KW-0733">Signal recognition particle</keyword>
<proteinExistence type="inferred from homology"/>
<dbReference type="GO" id="GO:0008312">
    <property type="term" value="F:7S RNA binding"/>
    <property type="evidence" value="ECO:0007669"/>
    <property type="project" value="InterPro"/>
</dbReference>
<dbReference type="EC" id="3.6.5.4" evidence="9"/>
<feature type="domain" description="Rho-GAP" evidence="13">
    <location>
        <begin position="138"/>
        <end position="315"/>
    </location>
</feature>
<keyword evidence="8" id="KW-0687">Ribonucleoprotein</keyword>
<keyword evidence="5" id="KW-0694">RNA-binding</keyword>
<dbReference type="InterPro" id="IPR000897">
    <property type="entry name" value="SRP54_GTPase_dom"/>
</dbReference>
<evidence type="ECO:0000256" key="3">
    <source>
        <dbReference type="ARBA" id="ARBA00022741"/>
    </source>
</evidence>
<keyword evidence="3" id="KW-0547">Nucleotide-binding</keyword>
<feature type="compositionally biased region" description="Polar residues" evidence="11">
    <location>
        <begin position="7"/>
        <end position="29"/>
    </location>
</feature>
<dbReference type="SMART" id="SM00963">
    <property type="entry name" value="SRP54_N"/>
    <property type="match status" value="1"/>
</dbReference>
<evidence type="ECO:0000256" key="6">
    <source>
        <dbReference type="ARBA" id="ARBA00023134"/>
    </source>
</evidence>
<evidence type="ECO:0000256" key="9">
    <source>
        <dbReference type="ARBA" id="ARBA00035672"/>
    </source>
</evidence>
<dbReference type="AlphaFoldDB" id="A0AAQ3NG89"/>
<dbReference type="PROSITE" id="PS50238">
    <property type="entry name" value="RHOGAP"/>
    <property type="match status" value="1"/>
</dbReference>
<dbReference type="SMART" id="SM00285">
    <property type="entry name" value="PBD"/>
    <property type="match status" value="1"/>
</dbReference>
<dbReference type="GO" id="GO:0006614">
    <property type="term" value="P:SRP-dependent cotranslational protein targeting to membrane"/>
    <property type="evidence" value="ECO:0007669"/>
    <property type="project" value="InterPro"/>
</dbReference>
<organism evidence="14 15">
    <name type="scientific">Vigna mungo</name>
    <name type="common">Black gram</name>
    <name type="synonym">Phaseolus mungo</name>
    <dbReference type="NCBI Taxonomy" id="3915"/>
    <lineage>
        <taxon>Eukaryota</taxon>
        <taxon>Viridiplantae</taxon>
        <taxon>Streptophyta</taxon>
        <taxon>Embryophyta</taxon>
        <taxon>Tracheophyta</taxon>
        <taxon>Spermatophyta</taxon>
        <taxon>Magnoliopsida</taxon>
        <taxon>eudicotyledons</taxon>
        <taxon>Gunneridae</taxon>
        <taxon>Pentapetalae</taxon>
        <taxon>rosids</taxon>
        <taxon>fabids</taxon>
        <taxon>Fabales</taxon>
        <taxon>Fabaceae</taxon>
        <taxon>Papilionoideae</taxon>
        <taxon>50 kb inversion clade</taxon>
        <taxon>NPAAA clade</taxon>
        <taxon>indigoferoid/millettioid clade</taxon>
        <taxon>Phaseoleae</taxon>
        <taxon>Vigna</taxon>
    </lineage>
</organism>
<evidence type="ECO:0000256" key="7">
    <source>
        <dbReference type="ARBA" id="ARBA00023135"/>
    </source>
</evidence>
<dbReference type="PANTHER" id="PTHR23177">
    <property type="entry name" value="MKIAA1688 PROTEIN"/>
    <property type="match status" value="1"/>
</dbReference>
<dbReference type="Proteomes" id="UP001374535">
    <property type="component" value="Chromosome 6"/>
</dbReference>
<feature type="region of interest" description="Disordered" evidence="11">
    <location>
        <begin position="410"/>
        <end position="433"/>
    </location>
</feature>
<evidence type="ECO:0000259" key="12">
    <source>
        <dbReference type="PROSITE" id="PS50108"/>
    </source>
</evidence>
<dbReference type="SMART" id="SM00324">
    <property type="entry name" value="RhoGAP"/>
    <property type="match status" value="1"/>
</dbReference>
<protein>
    <recommendedName>
        <fullName evidence="9">signal-recognition-particle GTPase</fullName>
        <ecNumber evidence="9">3.6.5.4</ecNumber>
    </recommendedName>
</protein>
<dbReference type="InterPro" id="IPR044785">
    <property type="entry name" value="RopGAP1-5"/>
</dbReference>
<dbReference type="InterPro" id="IPR003593">
    <property type="entry name" value="AAA+_ATPase"/>
</dbReference>
<dbReference type="SUPFAM" id="SSF52540">
    <property type="entry name" value="P-loop containing nucleoside triphosphate hydrolases"/>
    <property type="match status" value="1"/>
</dbReference>
<dbReference type="GO" id="GO:0016787">
    <property type="term" value="F:hydrolase activity"/>
    <property type="evidence" value="ECO:0007669"/>
    <property type="project" value="UniProtKB-KW"/>
</dbReference>
<evidence type="ECO:0000256" key="11">
    <source>
        <dbReference type="SAM" id="MobiDB-lite"/>
    </source>
</evidence>
<dbReference type="InterPro" id="IPR008936">
    <property type="entry name" value="Rho_GTPase_activation_prot"/>
</dbReference>
<sequence length="1216" mass="133417">MTEVLQLPSSSSCGGLTPNDGSHPSSLINAPTVEEGVLPQSPLDLEAEEEEEERKRERERDQLSILTLLIATFRKSLIGCSTTASSTSSSMEIGWPSNVRHVAHVTFDRFHGFLGLPVEFEPEVPRRSPSASANVFGVSTESMQLSFDARGNSVPTILLLMQRHLYAQGGLQAEGIFRINAENGQEEFVREQLNRGVVPDGIDVHCLAGLIKAWFRELPTGVLDPLSPEQVMQSQSEEECAQLVRLLPPTEAALLDWAINLMADVAQMESLNKMNARNIAMVFAPNMTQWFLALLKIFCLPCKVTVLVKGYGRFMLQQWQCVFAPLILLLEMADPLTALMYAVQVMNFLKTLVVKTLREREESIVKSNPGPNLNSFDDDGHHSNSKMLHKVDSESGNDCSDDEENTLFVTAEPSQQSPSHLTEDACETESKSLPTSTENLISAGTRLLVDSCPCNLLSQICSLAIGLQDCGLTTGQTKGDPAKFCRSKSLQLSTYDIDKCSKKVVELPVAGAAEKNLGTAIIGLALKGSDPFILLPEGQDDRREVGISVVKAPTWGRKGKGKDKIERKLERLCREEDMEAVAGSRHFSTLSLSLSHNRTLRSSSAKSVKLSPSSTNASLSSRNWFAREVWGWVNSNSKGVVGRRDLRGLVVRAEMFGQLTSGLETAWNKLKGEEVLSKENIVEPMRDIRRALLEADVSLPVVRRFVQSVSDQAVGVGVIRGVRPDQQLVKIVNDELVQLMGGEVSELVFSKSGPTVILLAGLQGVGKTTVCAKLANYLKKQGKSCMLVACDVYRPAAIDQLSILGKQPSDSVATTTKLMKKVDVPVYTAGTDVKPSEIAKQGLEEAKKKKIDVVIVDTAGRLQIDKTMMDELKEVKRALNPTEVLLVVDAMTGQEAAALVTTFNVEIGITGAILTKLDGDSRGGAALSVKESGKLHTLNVWSSNEGWVKSLESNPNFGLLVKETNFMLQMFSSWMMVVLNPTSTNMAKRLFVSGKPIKLVGRGERMEDLEPFYPDRMAGRILGMGDVLSFVEKAQEVMRKEDAEELQKKIMSAKFDFNDFLKQTRTVAKMGSVSRVIGMIPGMGKVTPSQIRDAEKNLLNMEAMIEAMTPEEREKPELLAESPVRRKRVAVDSGKTEQQVSQLVAQLFQMRVRMKNLMGVMESGSLPTLSNLEEALKAEEKAPPGTARRRKRSESRSVFVDSTTGRPAPRGFGSKS</sequence>
<dbReference type="InterPro" id="IPR004125">
    <property type="entry name" value="Signal_recog_particle_SRP54_M"/>
</dbReference>
<evidence type="ECO:0000256" key="10">
    <source>
        <dbReference type="ARBA" id="ARBA00048157"/>
    </source>
</evidence>
<evidence type="ECO:0000313" key="15">
    <source>
        <dbReference type="Proteomes" id="UP001374535"/>
    </source>
</evidence>
<feature type="region of interest" description="Disordered" evidence="11">
    <location>
        <begin position="1"/>
        <end position="59"/>
    </location>
</feature>
<dbReference type="PROSITE" id="PS00300">
    <property type="entry name" value="SRP54"/>
    <property type="match status" value="1"/>
</dbReference>
<evidence type="ECO:0000256" key="5">
    <source>
        <dbReference type="ARBA" id="ARBA00022884"/>
    </source>
</evidence>
<evidence type="ECO:0000259" key="13">
    <source>
        <dbReference type="PROSITE" id="PS50238"/>
    </source>
</evidence>
<dbReference type="Pfam" id="PF02881">
    <property type="entry name" value="SRP54_N"/>
    <property type="match status" value="1"/>
</dbReference>
<dbReference type="Gene3D" id="1.20.120.140">
    <property type="entry name" value="Signal recognition particle SRP54, nucleotide-binding domain"/>
    <property type="match status" value="2"/>
</dbReference>
<keyword evidence="4" id="KW-0378">Hydrolase</keyword>
<comment type="catalytic activity">
    <reaction evidence="10">
        <text>GTP + H2O = GDP + phosphate + H(+)</text>
        <dbReference type="Rhea" id="RHEA:19669"/>
        <dbReference type="ChEBI" id="CHEBI:15377"/>
        <dbReference type="ChEBI" id="CHEBI:15378"/>
        <dbReference type="ChEBI" id="CHEBI:37565"/>
        <dbReference type="ChEBI" id="CHEBI:43474"/>
        <dbReference type="ChEBI" id="CHEBI:58189"/>
        <dbReference type="EC" id="3.6.5.4"/>
    </reaction>
    <physiologicalReaction direction="left-to-right" evidence="10">
        <dbReference type="Rhea" id="RHEA:19670"/>
    </physiologicalReaction>
</comment>
<dbReference type="InterPro" id="IPR000198">
    <property type="entry name" value="RhoGAP_dom"/>
</dbReference>
<keyword evidence="2" id="KW-0343">GTPase activation</keyword>
<dbReference type="CDD" id="cd18539">
    <property type="entry name" value="SRP_G"/>
    <property type="match status" value="1"/>
</dbReference>
<evidence type="ECO:0000313" key="14">
    <source>
        <dbReference type="EMBL" id="WVZ07478.1"/>
    </source>
</evidence>
<dbReference type="GO" id="GO:0005525">
    <property type="term" value="F:GTP binding"/>
    <property type="evidence" value="ECO:0007669"/>
    <property type="project" value="UniProtKB-KW"/>
</dbReference>
<evidence type="ECO:0000256" key="2">
    <source>
        <dbReference type="ARBA" id="ARBA00022468"/>
    </source>
</evidence>
<evidence type="ECO:0000256" key="4">
    <source>
        <dbReference type="ARBA" id="ARBA00022801"/>
    </source>
</evidence>
<dbReference type="SMART" id="SM00962">
    <property type="entry name" value="SRP54"/>
    <property type="match status" value="1"/>
</dbReference>
<evidence type="ECO:0000256" key="8">
    <source>
        <dbReference type="ARBA" id="ARBA00023274"/>
    </source>
</evidence>
<dbReference type="InterPro" id="IPR036936">
    <property type="entry name" value="CRIB_dom_sf"/>
</dbReference>
<dbReference type="PANTHER" id="PTHR23177:SF64">
    <property type="entry name" value="RHO GTPASE-ACTIVATING PROTEIN 1"/>
    <property type="match status" value="1"/>
</dbReference>